<comment type="caution">
    <text evidence="2">The sequence shown here is derived from an EMBL/GenBank/DDBJ whole genome shotgun (WGS) entry which is preliminary data.</text>
</comment>
<sequence length="385" mass="43484">MSSQQKRSSKGGSCQPNKKRRVKRAPGRDAARRDEEALNLARACLQACPELRETEVNEIPGVSGTWELDPDQLPAVERLIRDSNEMRGVDNLNDKDSRLSNVKTLWKTSLRIFRYSPNVLLSHIDPTEGEGNPSRHGLLAYPVESRDLNTECIWEAFKLERGATTAEFPRNGQLRVYIQLSARYIYAQILRLGVIPSQSPEVDDEGAGENQISSQGDDSDDASLQGRSPSLGAGPLRTHDTDERASPDEVYPTMSGVTRLSVRQRRAGNQALTRLESRHNELRAGHETLEERVQAIERQLEVGSPSNEALLANNERLRQQVSNLTAARDQAEAESKRLHQQNTQLEAQAERHERDLQILRQFNTQLAMRVTRQDMELEVLRQRNT</sequence>
<name>A0A8J2IZ06_FUSEQ</name>
<dbReference type="EMBL" id="CAJSTJ010000190">
    <property type="protein sequence ID" value="CAG7565827.1"/>
    <property type="molecule type" value="Genomic_DNA"/>
</dbReference>
<protein>
    <submittedName>
        <fullName evidence="2">Uncharacterized protein</fullName>
    </submittedName>
</protein>
<feature type="region of interest" description="Disordered" evidence="1">
    <location>
        <begin position="328"/>
        <end position="349"/>
    </location>
</feature>
<evidence type="ECO:0000256" key="1">
    <source>
        <dbReference type="SAM" id="MobiDB-lite"/>
    </source>
</evidence>
<feature type="compositionally biased region" description="Low complexity" evidence="1">
    <location>
        <begin position="1"/>
        <end position="13"/>
    </location>
</feature>
<feature type="region of interest" description="Disordered" evidence="1">
    <location>
        <begin position="1"/>
        <end position="34"/>
    </location>
</feature>
<accession>A0A8J2IZ06</accession>
<reference evidence="2" key="1">
    <citation type="submission" date="2021-05" db="EMBL/GenBank/DDBJ databases">
        <authorList>
            <person name="Khan N."/>
        </authorList>
    </citation>
    <scope>NUCLEOTIDE SEQUENCE</scope>
</reference>
<feature type="region of interest" description="Disordered" evidence="1">
    <location>
        <begin position="199"/>
        <end position="256"/>
    </location>
</feature>
<evidence type="ECO:0000313" key="3">
    <source>
        <dbReference type="Proteomes" id="UP000693738"/>
    </source>
</evidence>
<evidence type="ECO:0000313" key="2">
    <source>
        <dbReference type="EMBL" id="CAG7565827.1"/>
    </source>
</evidence>
<organism evidence="2 3">
    <name type="scientific">Fusarium equiseti</name>
    <name type="common">Fusarium scirpi</name>
    <dbReference type="NCBI Taxonomy" id="61235"/>
    <lineage>
        <taxon>Eukaryota</taxon>
        <taxon>Fungi</taxon>
        <taxon>Dikarya</taxon>
        <taxon>Ascomycota</taxon>
        <taxon>Pezizomycotina</taxon>
        <taxon>Sordariomycetes</taxon>
        <taxon>Hypocreomycetidae</taxon>
        <taxon>Hypocreales</taxon>
        <taxon>Nectriaceae</taxon>
        <taxon>Fusarium</taxon>
        <taxon>Fusarium incarnatum-equiseti species complex</taxon>
    </lineage>
</organism>
<feature type="compositionally biased region" description="Basic and acidic residues" evidence="1">
    <location>
        <begin position="237"/>
        <end position="247"/>
    </location>
</feature>
<dbReference type="AlphaFoldDB" id="A0A8J2IZ06"/>
<proteinExistence type="predicted"/>
<dbReference type="Proteomes" id="UP000693738">
    <property type="component" value="Unassembled WGS sequence"/>
</dbReference>
<gene>
    <name evidence="2" type="ORF">FEQUK3_LOCUS11541</name>
</gene>